<feature type="compositionally biased region" description="Low complexity" evidence="11">
    <location>
        <begin position="655"/>
        <end position="666"/>
    </location>
</feature>
<dbReference type="SMART" id="SM00036">
    <property type="entry name" value="CNH"/>
    <property type="match status" value="1"/>
</dbReference>
<dbReference type="InterPro" id="IPR011009">
    <property type="entry name" value="Kinase-like_dom_sf"/>
</dbReference>
<keyword evidence="4" id="KW-0808">Transferase</keyword>
<gene>
    <name evidence="15" type="primary">LOC114249411</name>
</gene>
<feature type="compositionally biased region" description="Gly residues" evidence="11">
    <location>
        <begin position="707"/>
        <end position="722"/>
    </location>
</feature>
<evidence type="ECO:0000256" key="7">
    <source>
        <dbReference type="ARBA" id="ARBA00022840"/>
    </source>
</evidence>
<dbReference type="SUPFAM" id="SSF56112">
    <property type="entry name" value="Protein kinase-like (PK-like)"/>
    <property type="match status" value="1"/>
</dbReference>
<evidence type="ECO:0000256" key="11">
    <source>
        <dbReference type="SAM" id="MobiDB-lite"/>
    </source>
</evidence>
<dbReference type="PROSITE" id="PS00108">
    <property type="entry name" value="PROTEIN_KINASE_ST"/>
    <property type="match status" value="1"/>
</dbReference>
<dbReference type="Proteomes" id="UP000504629">
    <property type="component" value="Unplaced"/>
</dbReference>
<evidence type="ECO:0000256" key="2">
    <source>
        <dbReference type="ARBA" id="ARBA00012513"/>
    </source>
</evidence>
<dbReference type="EC" id="2.7.11.1" evidence="2"/>
<evidence type="ECO:0000256" key="9">
    <source>
        <dbReference type="ARBA" id="ARBA00048679"/>
    </source>
</evidence>
<dbReference type="FunFam" id="1.10.510.10:FF:000003">
    <property type="entry name" value="TRAF2 and NCK-interacting protein kinase isoform 4"/>
    <property type="match status" value="1"/>
</dbReference>
<feature type="binding site" evidence="10">
    <location>
        <position position="57"/>
    </location>
    <ligand>
        <name>ATP</name>
        <dbReference type="ChEBI" id="CHEBI:30616"/>
    </ligand>
</feature>
<evidence type="ECO:0000259" key="13">
    <source>
        <dbReference type="PROSITE" id="PS50219"/>
    </source>
</evidence>
<dbReference type="PROSITE" id="PS50011">
    <property type="entry name" value="PROTEIN_KINASE_DOM"/>
    <property type="match status" value="1"/>
</dbReference>
<name>A0A6J2K922_BOMMA</name>
<dbReference type="InterPro" id="IPR051700">
    <property type="entry name" value="STE20_Ser-Thr_kinase"/>
</dbReference>
<accession>A0A6J2K922</accession>
<dbReference type="PROSITE" id="PS50219">
    <property type="entry name" value="CNH"/>
    <property type="match status" value="1"/>
</dbReference>
<dbReference type="PANTHER" id="PTHR47096">
    <property type="entry name" value="MISSHAPEN LIKE KINASE 1"/>
    <property type="match status" value="1"/>
</dbReference>
<reference evidence="15" key="1">
    <citation type="submission" date="2025-08" db="UniProtKB">
        <authorList>
            <consortium name="RefSeq"/>
        </authorList>
    </citation>
    <scope>IDENTIFICATION</scope>
    <source>
        <tissue evidence="15">Silk gland</tissue>
    </source>
</reference>
<feature type="domain" description="Protein kinase" evidence="12">
    <location>
        <begin position="28"/>
        <end position="292"/>
    </location>
</feature>
<keyword evidence="14" id="KW-1185">Reference proteome</keyword>
<dbReference type="Gene3D" id="3.30.200.20">
    <property type="entry name" value="Phosphorylase Kinase, domain 1"/>
    <property type="match status" value="1"/>
</dbReference>
<keyword evidence="6 15" id="KW-0418">Kinase</keyword>
<feature type="region of interest" description="Disordered" evidence="11">
    <location>
        <begin position="706"/>
        <end position="727"/>
    </location>
</feature>
<evidence type="ECO:0000259" key="12">
    <source>
        <dbReference type="PROSITE" id="PS50011"/>
    </source>
</evidence>
<dbReference type="FunFam" id="3.30.200.20:FF:000006">
    <property type="entry name" value="TRAF2 and NCK-interacting protein kinase isoform 4"/>
    <property type="match status" value="1"/>
</dbReference>
<comment type="catalytic activity">
    <reaction evidence="8">
        <text>L-threonyl-[protein] + ATP = O-phospho-L-threonyl-[protein] + ADP + H(+)</text>
        <dbReference type="Rhea" id="RHEA:46608"/>
        <dbReference type="Rhea" id="RHEA-COMP:11060"/>
        <dbReference type="Rhea" id="RHEA-COMP:11605"/>
        <dbReference type="ChEBI" id="CHEBI:15378"/>
        <dbReference type="ChEBI" id="CHEBI:30013"/>
        <dbReference type="ChEBI" id="CHEBI:30616"/>
        <dbReference type="ChEBI" id="CHEBI:61977"/>
        <dbReference type="ChEBI" id="CHEBI:456216"/>
        <dbReference type="EC" id="2.7.11.1"/>
    </reaction>
</comment>
<dbReference type="AlphaFoldDB" id="A0A6J2K922"/>
<comment type="catalytic activity">
    <reaction evidence="9">
        <text>L-seryl-[protein] + ATP = O-phospho-L-seryl-[protein] + ADP + H(+)</text>
        <dbReference type="Rhea" id="RHEA:17989"/>
        <dbReference type="Rhea" id="RHEA-COMP:9863"/>
        <dbReference type="Rhea" id="RHEA-COMP:11604"/>
        <dbReference type="ChEBI" id="CHEBI:15378"/>
        <dbReference type="ChEBI" id="CHEBI:29999"/>
        <dbReference type="ChEBI" id="CHEBI:30616"/>
        <dbReference type="ChEBI" id="CHEBI:83421"/>
        <dbReference type="ChEBI" id="CHEBI:456216"/>
        <dbReference type="EC" id="2.7.11.1"/>
    </reaction>
</comment>
<feature type="compositionally biased region" description="Basic and acidic residues" evidence="11">
    <location>
        <begin position="628"/>
        <end position="638"/>
    </location>
</feature>
<dbReference type="CDD" id="cd06608">
    <property type="entry name" value="STKc_myosinIII_N_like"/>
    <property type="match status" value="1"/>
</dbReference>
<feature type="compositionally biased region" description="Low complexity" evidence="11">
    <location>
        <begin position="431"/>
        <end position="447"/>
    </location>
</feature>
<evidence type="ECO:0000256" key="6">
    <source>
        <dbReference type="ARBA" id="ARBA00022777"/>
    </source>
</evidence>
<dbReference type="InterPro" id="IPR000719">
    <property type="entry name" value="Prot_kinase_dom"/>
</dbReference>
<dbReference type="OrthoDB" id="8957712at2759"/>
<dbReference type="SMART" id="SM00220">
    <property type="entry name" value="S_TKc"/>
    <property type="match status" value="1"/>
</dbReference>
<evidence type="ECO:0000256" key="5">
    <source>
        <dbReference type="ARBA" id="ARBA00022741"/>
    </source>
</evidence>
<keyword evidence="3" id="KW-0723">Serine/threonine-protein kinase</keyword>
<feature type="region of interest" description="Disordered" evidence="11">
    <location>
        <begin position="311"/>
        <end position="343"/>
    </location>
</feature>
<organism evidence="14 15">
    <name type="scientific">Bombyx mandarina</name>
    <name type="common">Wild silk moth</name>
    <name type="synonym">Wild silkworm</name>
    <dbReference type="NCBI Taxonomy" id="7092"/>
    <lineage>
        <taxon>Eukaryota</taxon>
        <taxon>Metazoa</taxon>
        <taxon>Ecdysozoa</taxon>
        <taxon>Arthropoda</taxon>
        <taxon>Hexapoda</taxon>
        <taxon>Insecta</taxon>
        <taxon>Pterygota</taxon>
        <taxon>Neoptera</taxon>
        <taxon>Endopterygota</taxon>
        <taxon>Lepidoptera</taxon>
        <taxon>Glossata</taxon>
        <taxon>Ditrysia</taxon>
        <taxon>Bombycoidea</taxon>
        <taxon>Bombycidae</taxon>
        <taxon>Bombycinae</taxon>
        <taxon>Bombyx</taxon>
    </lineage>
</organism>
<dbReference type="GeneID" id="114249411"/>
<dbReference type="CTD" id="4478"/>
<dbReference type="PANTHER" id="PTHR47096:SF1">
    <property type="entry name" value="MISSHAPEN LIKE KINASE 1"/>
    <property type="match status" value="1"/>
</dbReference>
<comment type="similarity">
    <text evidence="1">Belongs to the protein kinase superfamily. STE Ser/Thr protein kinase family. STE20 subfamily.</text>
</comment>
<dbReference type="Pfam" id="PF00780">
    <property type="entry name" value="CNH"/>
    <property type="match status" value="1"/>
</dbReference>
<dbReference type="PROSITE" id="PS00107">
    <property type="entry name" value="PROTEIN_KINASE_ATP"/>
    <property type="match status" value="1"/>
</dbReference>
<proteinExistence type="inferred from homology"/>
<feature type="compositionally biased region" description="Polar residues" evidence="11">
    <location>
        <begin position="667"/>
        <end position="688"/>
    </location>
</feature>
<keyword evidence="7 10" id="KW-0067">ATP-binding</keyword>
<feature type="compositionally biased region" description="Acidic residues" evidence="11">
    <location>
        <begin position="516"/>
        <end position="528"/>
    </location>
</feature>
<dbReference type="Gene3D" id="1.10.510.10">
    <property type="entry name" value="Transferase(Phosphotransferase) domain 1"/>
    <property type="match status" value="1"/>
</dbReference>
<evidence type="ECO:0000313" key="14">
    <source>
        <dbReference type="Proteomes" id="UP000504629"/>
    </source>
</evidence>
<dbReference type="GO" id="GO:0005524">
    <property type="term" value="F:ATP binding"/>
    <property type="evidence" value="ECO:0007669"/>
    <property type="project" value="UniProtKB-UniRule"/>
</dbReference>
<sequence>MAHQLTPSVNCSLDDIDLSALKDPAGIFELIEVVGNGTYGQVYKGRHTKTGQLAAIKVMDVTQDEEEEIKLEINVLKKYSNHRNIATYYGAFIKKSPPGKDDQLWLVMEYCGAGSVTDLVKSTKGQSLKEEWISYICREILRGLSYLHSKKVIHRDIKGQNVLLTDNAEVKLVDFGVSAQLDRTIGRRNTFIGTPYWMAPEVIACDENPDATYDNRSDLWSLGITALEMAESQPPLCDLHPMRALFLIPRNAPPRLKSKKWAKKFHSFIETVLVKDYHQRPYTEQLLKHPFIRDQPTERQVRIQLKDHIDRCKKRKQDNSVREDYRYSGSEPEEEENAVAGEPSSIVHNAAAHQSSDTLRRNFQQIQEGARPAEASQPQPPPKRNSNREEREEIPEPGPPARPSIPQRLIVVPDPQVQQPNRYRPLPPTPNSSGSSNSSGSNNGTPPASGPQPPQRGSHHIFKPMPPARRPEDLDKLAAQLNELGVVSGNEPPSRPPRAPTNGQGPPVERNPPEPTFEDSDSDSDAEESGGRVRNDGTLLASDPPKPLPELCYRGGLSEPSCAPTRPLPPTPDDEDARTDAHADAHADRTLVMKRGRSSGGNEGSGARTSSVLPDLLSQAGQPTTPPRLDKSTSEEYRQAIAGGTPLSHHHHHPPSSSVQSTPSKSFVSGASSPHPLQQSPSNSSVGSQQQFLPLQQKQRSFLTFGFGAGSTGSGGTGGSGGNASRRESHVNVNVTPTGHDLSSDTPEIRKYKKRFNSEILCAALWGVNLLIGTENGLMLLDRSGQGKVYQLISRRRFQQMEVLEGQNILVTVSGKKNRVRVYYLSWLKSKILRTDGLSDQAERRNGWINVGELQGAVHFRIVKYERIKFLVIALKDSIEIYAWAPKPYHKFMAFKNFGELQHRPLLVDLTIEEGTRLKVIYGSADGFHAVDLDTATVYDIYIPKHTQGSIIPHCIVPLPNSNGVQLLLCYDNEGVYVNTYGRVSKNIVLQWGEMPTSVAYIGTGQIMGWGNKAIEIRSVESGHLDGVFMHKKAQRLKFLCERNDKVFFSSAKGGSSCQIYFMTLNKPGMANW</sequence>
<dbReference type="InterPro" id="IPR017441">
    <property type="entry name" value="Protein_kinase_ATP_BS"/>
</dbReference>
<dbReference type="RefSeq" id="XP_028038786.1">
    <property type="nucleotide sequence ID" value="XM_028182985.1"/>
</dbReference>
<feature type="region of interest" description="Disordered" evidence="11">
    <location>
        <begin position="369"/>
        <end position="692"/>
    </location>
</feature>
<dbReference type="GO" id="GO:0004674">
    <property type="term" value="F:protein serine/threonine kinase activity"/>
    <property type="evidence" value="ECO:0007669"/>
    <property type="project" value="UniProtKB-KW"/>
</dbReference>
<evidence type="ECO:0000256" key="3">
    <source>
        <dbReference type="ARBA" id="ARBA00022527"/>
    </source>
</evidence>
<dbReference type="Pfam" id="PF00069">
    <property type="entry name" value="Pkinase"/>
    <property type="match status" value="1"/>
</dbReference>
<evidence type="ECO:0000256" key="1">
    <source>
        <dbReference type="ARBA" id="ARBA00008874"/>
    </source>
</evidence>
<dbReference type="GO" id="GO:0005829">
    <property type="term" value="C:cytosol"/>
    <property type="evidence" value="ECO:0007669"/>
    <property type="project" value="TreeGrafter"/>
</dbReference>
<feature type="compositionally biased region" description="Basic and acidic residues" evidence="11">
    <location>
        <begin position="317"/>
        <end position="326"/>
    </location>
</feature>
<protein>
    <recommendedName>
        <fullName evidence="2">non-specific serine/threonine protein kinase</fullName>
        <ecNumber evidence="2">2.7.11.1</ecNumber>
    </recommendedName>
</protein>
<keyword evidence="5 10" id="KW-0547">Nucleotide-binding</keyword>
<evidence type="ECO:0000256" key="10">
    <source>
        <dbReference type="PROSITE-ProRule" id="PRU10141"/>
    </source>
</evidence>
<feature type="domain" description="CNH" evidence="13">
    <location>
        <begin position="757"/>
        <end position="1047"/>
    </location>
</feature>
<evidence type="ECO:0000256" key="8">
    <source>
        <dbReference type="ARBA" id="ARBA00047899"/>
    </source>
</evidence>
<evidence type="ECO:0000313" key="15">
    <source>
        <dbReference type="RefSeq" id="XP_028038786.1"/>
    </source>
</evidence>
<dbReference type="InterPro" id="IPR001180">
    <property type="entry name" value="CNH_dom"/>
</dbReference>
<feature type="compositionally biased region" description="Basic and acidic residues" evidence="11">
    <location>
        <begin position="578"/>
        <end position="591"/>
    </location>
</feature>
<evidence type="ECO:0000256" key="4">
    <source>
        <dbReference type="ARBA" id="ARBA00022679"/>
    </source>
</evidence>
<dbReference type="InterPro" id="IPR008271">
    <property type="entry name" value="Ser/Thr_kinase_AS"/>
</dbReference>